<dbReference type="AlphaFoldDB" id="A0A9W4TLL0"/>
<reference evidence="3" key="1">
    <citation type="submission" date="2022-10" db="EMBL/GenBank/DDBJ databases">
        <authorList>
            <person name="Botero Cardona J."/>
        </authorList>
    </citation>
    <scope>NUCLEOTIDE SEQUENCE</scope>
    <source>
        <strain evidence="3">LMG 31819</strain>
        <strain evidence="4">R-53529</strain>
    </source>
</reference>
<dbReference type="InterPro" id="IPR011006">
    <property type="entry name" value="CheY-like_superfamily"/>
</dbReference>
<feature type="modified residue" description="4-aspartylphosphate" evidence="1">
    <location>
        <position position="56"/>
    </location>
</feature>
<dbReference type="EMBL" id="CAMXCS010000001">
    <property type="protein sequence ID" value="CAI3938578.1"/>
    <property type="molecule type" value="Genomic_DNA"/>
</dbReference>
<sequence>MIPPSSSLLIIEDQPEICDLIELSLLDKVEQIHIAHSVSTACHLQSKYRFDVAIVDSCLPDGDPYPLVKELLAQQCKVLLMSGNFELNKRLARLPLPRIEKPFRLPTLMKSVEQAFEIPVTKTLQALNSA</sequence>
<evidence type="ECO:0000313" key="4">
    <source>
        <dbReference type="EMBL" id="CAI3938578.1"/>
    </source>
</evidence>
<evidence type="ECO:0000313" key="6">
    <source>
        <dbReference type="Proteomes" id="UP001154259"/>
    </source>
</evidence>
<gene>
    <name evidence="4" type="ORF">R53529_LOCUS973</name>
    <name evidence="3" type="ORF">R53530_LOCUS128</name>
</gene>
<keyword evidence="1" id="KW-0597">Phosphoprotein</keyword>
<dbReference type="EMBL" id="CAMXCM010000001">
    <property type="protein sequence ID" value="CAI3922525.1"/>
    <property type="molecule type" value="Genomic_DNA"/>
</dbReference>
<name>A0A9W4TLL0_9PROT</name>
<evidence type="ECO:0000313" key="5">
    <source>
        <dbReference type="Proteomes" id="UP001154255"/>
    </source>
</evidence>
<dbReference type="Gene3D" id="3.40.50.2300">
    <property type="match status" value="1"/>
</dbReference>
<comment type="caution">
    <text evidence="3">The sequence shown here is derived from an EMBL/GenBank/DDBJ whole genome shotgun (WGS) entry which is preliminary data.</text>
</comment>
<dbReference type="PROSITE" id="PS50110">
    <property type="entry name" value="RESPONSE_REGULATORY"/>
    <property type="match status" value="1"/>
</dbReference>
<evidence type="ECO:0000259" key="2">
    <source>
        <dbReference type="PROSITE" id="PS50110"/>
    </source>
</evidence>
<proteinExistence type="predicted"/>
<dbReference type="RefSeq" id="WP_271789388.1">
    <property type="nucleotide sequence ID" value="NZ_CAMXCL010000001.1"/>
</dbReference>
<keyword evidence="6" id="KW-1185">Reference proteome</keyword>
<feature type="domain" description="Response regulatory" evidence="2">
    <location>
        <begin position="7"/>
        <end position="116"/>
    </location>
</feature>
<protein>
    <submittedName>
        <fullName evidence="3">AAA-type ATPase</fullName>
    </submittedName>
</protein>
<evidence type="ECO:0000256" key="1">
    <source>
        <dbReference type="PROSITE-ProRule" id="PRU00169"/>
    </source>
</evidence>
<organism evidence="3 5">
    <name type="scientific">Commensalibacter communis</name>
    <dbReference type="NCBI Taxonomy" id="2972786"/>
    <lineage>
        <taxon>Bacteria</taxon>
        <taxon>Pseudomonadati</taxon>
        <taxon>Pseudomonadota</taxon>
        <taxon>Alphaproteobacteria</taxon>
        <taxon>Acetobacterales</taxon>
        <taxon>Acetobacteraceae</taxon>
    </lineage>
</organism>
<evidence type="ECO:0000313" key="3">
    <source>
        <dbReference type="EMBL" id="CAI3922525.1"/>
    </source>
</evidence>
<accession>A0A9W4TLL0</accession>
<dbReference type="GO" id="GO:0000160">
    <property type="term" value="P:phosphorelay signal transduction system"/>
    <property type="evidence" value="ECO:0007669"/>
    <property type="project" value="InterPro"/>
</dbReference>
<dbReference type="InterPro" id="IPR001789">
    <property type="entry name" value="Sig_transdc_resp-reg_receiver"/>
</dbReference>
<dbReference type="Proteomes" id="UP001154255">
    <property type="component" value="Unassembled WGS sequence"/>
</dbReference>
<dbReference type="CDD" id="cd00156">
    <property type="entry name" value="REC"/>
    <property type="match status" value="1"/>
</dbReference>
<dbReference type="Proteomes" id="UP001154259">
    <property type="component" value="Unassembled WGS sequence"/>
</dbReference>
<dbReference type="Pfam" id="PF00072">
    <property type="entry name" value="Response_reg"/>
    <property type="match status" value="1"/>
</dbReference>
<dbReference type="SUPFAM" id="SSF52172">
    <property type="entry name" value="CheY-like"/>
    <property type="match status" value="1"/>
</dbReference>